<evidence type="ECO:0000313" key="2">
    <source>
        <dbReference type="Proteomes" id="UP000499080"/>
    </source>
</evidence>
<keyword evidence="2" id="KW-1185">Reference proteome</keyword>
<comment type="caution">
    <text evidence="1">The sequence shown here is derived from an EMBL/GenBank/DDBJ whole genome shotgun (WGS) entry which is preliminary data.</text>
</comment>
<proteinExistence type="predicted"/>
<sequence>MCAAAIFLSTSATVEKRFDQDIICNDVPTVSYGPWIDELKSMNIQMFYIDIVRIEYADVVHVNHLPAERELPQLKTTITIPRLELLVATLGARL</sequence>
<dbReference type="AlphaFoldDB" id="A0A4Y2EL40"/>
<gene>
    <name evidence="1" type="ORF">AVEN_43576_1</name>
</gene>
<evidence type="ECO:0000313" key="1">
    <source>
        <dbReference type="EMBL" id="GBM28858.1"/>
    </source>
</evidence>
<reference evidence="1 2" key="1">
    <citation type="journal article" date="2019" name="Sci. Rep.">
        <title>Orb-weaving spider Araneus ventricosus genome elucidates the spidroin gene catalogue.</title>
        <authorList>
            <person name="Kono N."/>
            <person name="Nakamura H."/>
            <person name="Ohtoshi R."/>
            <person name="Moran D.A.P."/>
            <person name="Shinohara A."/>
            <person name="Yoshida Y."/>
            <person name="Fujiwara M."/>
            <person name="Mori M."/>
            <person name="Tomita M."/>
            <person name="Arakawa K."/>
        </authorList>
    </citation>
    <scope>NUCLEOTIDE SEQUENCE [LARGE SCALE GENOMIC DNA]</scope>
</reference>
<accession>A0A4Y2EL40</accession>
<dbReference type="EMBL" id="BGPR01000621">
    <property type="protein sequence ID" value="GBM28858.1"/>
    <property type="molecule type" value="Genomic_DNA"/>
</dbReference>
<dbReference type="Proteomes" id="UP000499080">
    <property type="component" value="Unassembled WGS sequence"/>
</dbReference>
<organism evidence="1 2">
    <name type="scientific">Araneus ventricosus</name>
    <name type="common">Orbweaver spider</name>
    <name type="synonym">Epeira ventricosa</name>
    <dbReference type="NCBI Taxonomy" id="182803"/>
    <lineage>
        <taxon>Eukaryota</taxon>
        <taxon>Metazoa</taxon>
        <taxon>Ecdysozoa</taxon>
        <taxon>Arthropoda</taxon>
        <taxon>Chelicerata</taxon>
        <taxon>Arachnida</taxon>
        <taxon>Araneae</taxon>
        <taxon>Araneomorphae</taxon>
        <taxon>Entelegynae</taxon>
        <taxon>Araneoidea</taxon>
        <taxon>Araneidae</taxon>
        <taxon>Araneus</taxon>
    </lineage>
</organism>
<name>A0A4Y2EL40_ARAVE</name>
<protein>
    <submittedName>
        <fullName evidence="1">Uncharacterized protein</fullName>
    </submittedName>
</protein>